<dbReference type="SUPFAM" id="SSF47384">
    <property type="entry name" value="Homodimeric domain of signal transducing histidine kinase"/>
    <property type="match status" value="1"/>
</dbReference>
<dbReference type="InterPro" id="IPR003661">
    <property type="entry name" value="HisK_dim/P_dom"/>
</dbReference>
<dbReference type="GO" id="GO:0000155">
    <property type="term" value="F:phosphorelay sensor kinase activity"/>
    <property type="evidence" value="ECO:0007669"/>
    <property type="project" value="InterPro"/>
</dbReference>
<evidence type="ECO:0000313" key="27">
    <source>
        <dbReference type="Proteomes" id="UP000321234"/>
    </source>
</evidence>
<comment type="caution">
    <text evidence="26">The sequence shown here is derived from an EMBL/GenBank/DDBJ whole genome shotgun (WGS) entry which is preliminary data.</text>
</comment>
<dbReference type="GO" id="GO:0005524">
    <property type="term" value="F:ATP binding"/>
    <property type="evidence" value="ECO:0007669"/>
    <property type="project" value="UniProtKB-KW"/>
</dbReference>
<dbReference type="PROSITE" id="PS50109">
    <property type="entry name" value="HIS_KIN"/>
    <property type="match status" value="1"/>
</dbReference>
<dbReference type="FunFam" id="1.10.287.130:FF:000001">
    <property type="entry name" value="Two-component sensor histidine kinase"/>
    <property type="match status" value="1"/>
</dbReference>
<dbReference type="CDD" id="cd00082">
    <property type="entry name" value="HisKA"/>
    <property type="match status" value="1"/>
</dbReference>
<keyword evidence="14" id="KW-0460">Magnesium</keyword>
<evidence type="ECO:0000256" key="11">
    <source>
        <dbReference type="ARBA" id="ARBA00022777"/>
    </source>
</evidence>
<dbReference type="CDD" id="cd06225">
    <property type="entry name" value="HAMP"/>
    <property type="match status" value="1"/>
</dbReference>
<dbReference type="OrthoDB" id="9757990at2"/>
<evidence type="ECO:0000256" key="5">
    <source>
        <dbReference type="ARBA" id="ARBA00012438"/>
    </source>
</evidence>
<feature type="domain" description="HAMP" evidence="25">
    <location>
        <begin position="53"/>
        <end position="105"/>
    </location>
</feature>
<dbReference type="PANTHER" id="PTHR44936:SF9">
    <property type="entry name" value="SENSOR PROTEIN CREC"/>
    <property type="match status" value="1"/>
</dbReference>
<keyword evidence="10" id="KW-0547">Nucleotide-binding</keyword>
<keyword evidence="15" id="KW-0904">Protein phosphatase</keyword>
<keyword evidence="20" id="KW-0464">Manganese</keyword>
<keyword evidence="12" id="KW-0378">Hydrolase</keyword>
<dbReference type="Gene3D" id="6.10.340.10">
    <property type="match status" value="1"/>
</dbReference>
<keyword evidence="19" id="KW-0843">Virulence</keyword>
<dbReference type="AlphaFoldDB" id="A0A5C8ZIF0"/>
<dbReference type="PROSITE" id="PS50885">
    <property type="entry name" value="HAMP"/>
    <property type="match status" value="1"/>
</dbReference>
<keyword evidence="6" id="KW-1003">Cell membrane</keyword>
<keyword evidence="18" id="KW-0346">Stress response</keyword>
<dbReference type="Gene3D" id="3.30.565.10">
    <property type="entry name" value="Histidine kinase-like ATPase, C-terminal domain"/>
    <property type="match status" value="1"/>
</dbReference>
<organism evidence="26 27">
    <name type="scientific">Quadrisphaera setariae</name>
    <dbReference type="NCBI Taxonomy" id="2593304"/>
    <lineage>
        <taxon>Bacteria</taxon>
        <taxon>Bacillati</taxon>
        <taxon>Actinomycetota</taxon>
        <taxon>Actinomycetes</taxon>
        <taxon>Kineosporiales</taxon>
        <taxon>Kineosporiaceae</taxon>
        <taxon>Quadrisphaera</taxon>
    </lineage>
</organism>
<feature type="transmembrane region" description="Helical" evidence="23">
    <location>
        <begin position="6"/>
        <end position="28"/>
    </location>
</feature>
<evidence type="ECO:0000256" key="2">
    <source>
        <dbReference type="ARBA" id="ARBA00001936"/>
    </source>
</evidence>
<keyword evidence="11" id="KW-0418">Kinase</keyword>
<sequence>MTSVKAKLGAVVLGSVVAGLAGGAFLLLQGFRMRYSLVIAVVVSVVVIQVLARGVTAPLREMAAAAGRMARGEHGVRVSAAGRDEVGQLAAAFNSMAAELERTDAQRRRLVADASHELRTPLTALQAQLENLADGVTEPDPAALEVALAQTQRLSRLVAQLLDLSRLEAGEVPLHRRRVLVRDLLESAAAEARAQCAALGRDVAVVISLDEHPDPPDDGEGLVLDADPERLAQVLANLLDNATRHSPPGSAVHVTGRLQEDDGRPTGCLVLEVLDAGPGVDPADRQRVFDRFARTDTSRARSAGQTGGSGLGLAIVRWVVDLHGGSVRIADPLPDLQPAGGCRVVVTLPA</sequence>
<keyword evidence="17" id="KW-0902">Two-component regulatory system</keyword>
<dbReference type="InterPro" id="IPR004358">
    <property type="entry name" value="Sig_transdc_His_kin-like_C"/>
</dbReference>
<evidence type="ECO:0000256" key="14">
    <source>
        <dbReference type="ARBA" id="ARBA00022842"/>
    </source>
</evidence>
<name>A0A5C8ZIF0_9ACTN</name>
<feature type="domain" description="Histidine kinase" evidence="24">
    <location>
        <begin position="113"/>
        <end position="350"/>
    </location>
</feature>
<evidence type="ECO:0000256" key="8">
    <source>
        <dbReference type="ARBA" id="ARBA00022679"/>
    </source>
</evidence>
<dbReference type="SUPFAM" id="SSF55874">
    <property type="entry name" value="ATPase domain of HSP90 chaperone/DNA topoisomerase II/histidine kinase"/>
    <property type="match status" value="1"/>
</dbReference>
<keyword evidence="16 23" id="KW-1133">Transmembrane helix</keyword>
<dbReference type="Proteomes" id="UP000321234">
    <property type="component" value="Unassembled WGS sequence"/>
</dbReference>
<evidence type="ECO:0000256" key="16">
    <source>
        <dbReference type="ARBA" id="ARBA00022989"/>
    </source>
</evidence>
<evidence type="ECO:0000256" key="9">
    <source>
        <dbReference type="ARBA" id="ARBA00022692"/>
    </source>
</evidence>
<evidence type="ECO:0000256" key="6">
    <source>
        <dbReference type="ARBA" id="ARBA00022475"/>
    </source>
</evidence>
<comment type="cofactor">
    <cofactor evidence="2">
        <name>Mn(2+)</name>
        <dbReference type="ChEBI" id="CHEBI:29035"/>
    </cofactor>
</comment>
<gene>
    <name evidence="26" type="ORF">FMM08_08825</name>
</gene>
<evidence type="ECO:0000256" key="10">
    <source>
        <dbReference type="ARBA" id="ARBA00022741"/>
    </source>
</evidence>
<keyword evidence="23" id="KW-0472">Membrane</keyword>
<dbReference type="InterPro" id="IPR036097">
    <property type="entry name" value="HisK_dim/P_sf"/>
</dbReference>
<dbReference type="SMART" id="SM00304">
    <property type="entry name" value="HAMP"/>
    <property type="match status" value="1"/>
</dbReference>
<dbReference type="SMART" id="SM00388">
    <property type="entry name" value="HisKA"/>
    <property type="match status" value="1"/>
</dbReference>
<dbReference type="InterPro" id="IPR005467">
    <property type="entry name" value="His_kinase_dom"/>
</dbReference>
<dbReference type="InterPro" id="IPR003594">
    <property type="entry name" value="HATPase_dom"/>
</dbReference>
<evidence type="ECO:0000256" key="23">
    <source>
        <dbReference type="SAM" id="Phobius"/>
    </source>
</evidence>
<dbReference type="CDD" id="cd00075">
    <property type="entry name" value="HATPase"/>
    <property type="match status" value="1"/>
</dbReference>
<dbReference type="Pfam" id="PF00512">
    <property type="entry name" value="HisKA"/>
    <property type="match status" value="1"/>
</dbReference>
<dbReference type="PANTHER" id="PTHR44936">
    <property type="entry name" value="SENSOR PROTEIN CREC"/>
    <property type="match status" value="1"/>
</dbReference>
<comment type="subcellular location">
    <subcellularLocation>
        <location evidence="4">Cell membrane</location>
        <topology evidence="4">Multi-pass membrane protein</topology>
    </subcellularLocation>
</comment>
<evidence type="ECO:0000256" key="15">
    <source>
        <dbReference type="ARBA" id="ARBA00022912"/>
    </source>
</evidence>
<dbReference type="Gene3D" id="1.10.287.130">
    <property type="match status" value="1"/>
</dbReference>
<accession>A0A5C8ZIF0</accession>
<keyword evidence="7" id="KW-0597">Phosphoprotein</keyword>
<protein>
    <recommendedName>
        <fullName evidence="21">Signal transduction histidine-protein kinase/phosphatase MprB</fullName>
        <ecNumber evidence="5">2.7.13.3</ecNumber>
    </recommendedName>
    <alternativeName>
        <fullName evidence="22">Mycobacterial persistence regulator B</fullName>
    </alternativeName>
</protein>
<keyword evidence="9 23" id="KW-0812">Transmembrane</keyword>
<dbReference type="GO" id="GO:0005886">
    <property type="term" value="C:plasma membrane"/>
    <property type="evidence" value="ECO:0007669"/>
    <property type="project" value="UniProtKB-SubCell"/>
</dbReference>
<keyword evidence="13" id="KW-0067">ATP-binding</keyword>
<dbReference type="EMBL" id="VKAC01000004">
    <property type="protein sequence ID" value="TXR56919.1"/>
    <property type="molecule type" value="Genomic_DNA"/>
</dbReference>
<evidence type="ECO:0000256" key="1">
    <source>
        <dbReference type="ARBA" id="ARBA00000085"/>
    </source>
</evidence>
<evidence type="ECO:0000256" key="18">
    <source>
        <dbReference type="ARBA" id="ARBA00023016"/>
    </source>
</evidence>
<dbReference type="InterPro" id="IPR036890">
    <property type="entry name" value="HATPase_C_sf"/>
</dbReference>
<evidence type="ECO:0000256" key="19">
    <source>
        <dbReference type="ARBA" id="ARBA00023026"/>
    </source>
</evidence>
<comment type="catalytic activity">
    <reaction evidence="1">
        <text>ATP + protein L-histidine = ADP + protein N-phospho-L-histidine.</text>
        <dbReference type="EC" id="2.7.13.3"/>
    </reaction>
</comment>
<dbReference type="EC" id="2.7.13.3" evidence="5"/>
<dbReference type="InterPro" id="IPR003660">
    <property type="entry name" value="HAMP_dom"/>
</dbReference>
<dbReference type="SUPFAM" id="SSF158472">
    <property type="entry name" value="HAMP domain-like"/>
    <property type="match status" value="1"/>
</dbReference>
<evidence type="ECO:0000256" key="20">
    <source>
        <dbReference type="ARBA" id="ARBA00023211"/>
    </source>
</evidence>
<evidence type="ECO:0000259" key="25">
    <source>
        <dbReference type="PROSITE" id="PS50885"/>
    </source>
</evidence>
<evidence type="ECO:0000256" key="4">
    <source>
        <dbReference type="ARBA" id="ARBA00004651"/>
    </source>
</evidence>
<evidence type="ECO:0000259" key="24">
    <source>
        <dbReference type="PROSITE" id="PS50109"/>
    </source>
</evidence>
<comment type="cofactor">
    <cofactor evidence="3">
        <name>Mg(2+)</name>
        <dbReference type="ChEBI" id="CHEBI:18420"/>
    </cofactor>
</comment>
<keyword evidence="27" id="KW-1185">Reference proteome</keyword>
<reference evidence="26 27" key="1">
    <citation type="submission" date="2019-07" db="EMBL/GenBank/DDBJ databases">
        <title>Quadrisphaera sp. strain DD2A genome sequencing and assembly.</title>
        <authorList>
            <person name="Kim I."/>
        </authorList>
    </citation>
    <scope>NUCLEOTIDE SEQUENCE [LARGE SCALE GENOMIC DNA]</scope>
    <source>
        <strain evidence="26 27">DD2A</strain>
    </source>
</reference>
<evidence type="ECO:0000313" key="26">
    <source>
        <dbReference type="EMBL" id="TXR56919.1"/>
    </source>
</evidence>
<proteinExistence type="predicted"/>
<dbReference type="SMART" id="SM00387">
    <property type="entry name" value="HATPase_c"/>
    <property type="match status" value="1"/>
</dbReference>
<evidence type="ECO:0000256" key="22">
    <source>
        <dbReference type="ARBA" id="ARBA00041776"/>
    </source>
</evidence>
<dbReference type="Pfam" id="PF00672">
    <property type="entry name" value="HAMP"/>
    <property type="match status" value="1"/>
</dbReference>
<evidence type="ECO:0000256" key="13">
    <source>
        <dbReference type="ARBA" id="ARBA00022840"/>
    </source>
</evidence>
<dbReference type="InterPro" id="IPR050980">
    <property type="entry name" value="2C_sensor_his_kinase"/>
</dbReference>
<dbReference type="PRINTS" id="PR00344">
    <property type="entry name" value="BCTRLSENSOR"/>
</dbReference>
<evidence type="ECO:0000256" key="21">
    <source>
        <dbReference type="ARBA" id="ARBA00040454"/>
    </source>
</evidence>
<dbReference type="GO" id="GO:0004721">
    <property type="term" value="F:phosphoprotein phosphatase activity"/>
    <property type="evidence" value="ECO:0007669"/>
    <property type="project" value="UniProtKB-KW"/>
</dbReference>
<feature type="transmembrane region" description="Helical" evidence="23">
    <location>
        <begin position="35"/>
        <end position="52"/>
    </location>
</feature>
<evidence type="ECO:0000256" key="17">
    <source>
        <dbReference type="ARBA" id="ARBA00023012"/>
    </source>
</evidence>
<evidence type="ECO:0000256" key="12">
    <source>
        <dbReference type="ARBA" id="ARBA00022801"/>
    </source>
</evidence>
<evidence type="ECO:0000256" key="7">
    <source>
        <dbReference type="ARBA" id="ARBA00022553"/>
    </source>
</evidence>
<keyword evidence="8" id="KW-0808">Transferase</keyword>
<dbReference type="Pfam" id="PF02518">
    <property type="entry name" value="HATPase_c"/>
    <property type="match status" value="1"/>
</dbReference>
<evidence type="ECO:0000256" key="3">
    <source>
        <dbReference type="ARBA" id="ARBA00001946"/>
    </source>
</evidence>